<dbReference type="InterPro" id="IPR021474">
    <property type="entry name" value="DUF3127"/>
</dbReference>
<dbReference type="Proteomes" id="UP000321168">
    <property type="component" value="Unassembled WGS sequence"/>
</dbReference>
<organism evidence="2 3">
    <name type="scientific">Luteibaculum oceani</name>
    <dbReference type="NCBI Taxonomy" id="1294296"/>
    <lineage>
        <taxon>Bacteria</taxon>
        <taxon>Pseudomonadati</taxon>
        <taxon>Bacteroidota</taxon>
        <taxon>Flavobacteriia</taxon>
        <taxon>Flavobacteriales</taxon>
        <taxon>Luteibaculaceae</taxon>
        <taxon>Luteibaculum</taxon>
    </lineage>
</organism>
<comment type="caution">
    <text evidence="2">The sequence shown here is derived from an EMBL/GenBank/DDBJ whole genome shotgun (WGS) entry which is preliminary data.</text>
</comment>
<dbReference type="EMBL" id="VORB01000001">
    <property type="protein sequence ID" value="TXC85247.1"/>
    <property type="molecule type" value="Genomic_DNA"/>
</dbReference>
<protein>
    <submittedName>
        <fullName evidence="2">DUF3127 domain-containing protein</fullName>
    </submittedName>
</protein>
<feature type="compositionally biased region" description="Acidic residues" evidence="1">
    <location>
        <begin position="115"/>
        <end position="124"/>
    </location>
</feature>
<name>A0A5C6VJ50_9FLAO</name>
<dbReference type="AlphaFoldDB" id="A0A5C6VJ50"/>
<evidence type="ECO:0000256" key="1">
    <source>
        <dbReference type="SAM" id="MobiDB-lite"/>
    </source>
</evidence>
<reference evidence="2 3" key="1">
    <citation type="submission" date="2019-08" db="EMBL/GenBank/DDBJ databases">
        <title>Genome of Luteibaculum oceani JCM 18817.</title>
        <authorList>
            <person name="Bowman J.P."/>
        </authorList>
    </citation>
    <scope>NUCLEOTIDE SEQUENCE [LARGE SCALE GENOMIC DNA]</scope>
    <source>
        <strain evidence="2 3">JCM 18817</strain>
    </source>
</reference>
<keyword evidence="3" id="KW-1185">Reference proteome</keyword>
<dbReference type="OrthoDB" id="598142at2"/>
<gene>
    <name evidence="2" type="ORF">FRX97_01085</name>
</gene>
<sequence>MEISGKVVELLDEKRGSGRNGEWRKLDFILETQDQYPKKVCISVWGDKIDQYALNVGDQINAGINLESREFNGRWYTDVRAWKVDKMGAGDTGSQGESQIPTPPMEAPAAGMPQEDNDANDLPF</sequence>
<evidence type="ECO:0000313" key="2">
    <source>
        <dbReference type="EMBL" id="TXC85247.1"/>
    </source>
</evidence>
<dbReference type="RefSeq" id="WP_147012495.1">
    <property type="nucleotide sequence ID" value="NZ_VORB01000001.1"/>
</dbReference>
<proteinExistence type="predicted"/>
<accession>A0A5C6VJ50</accession>
<evidence type="ECO:0000313" key="3">
    <source>
        <dbReference type="Proteomes" id="UP000321168"/>
    </source>
</evidence>
<dbReference type="Pfam" id="PF11325">
    <property type="entry name" value="DUF3127"/>
    <property type="match status" value="1"/>
</dbReference>
<feature type="region of interest" description="Disordered" evidence="1">
    <location>
        <begin position="87"/>
        <end position="124"/>
    </location>
</feature>